<dbReference type="RefSeq" id="WP_090560042.1">
    <property type="nucleotide sequence ID" value="NZ_FNRA01000019.1"/>
</dbReference>
<evidence type="ECO:0000313" key="1">
    <source>
        <dbReference type="EMBL" id="SEB21329.1"/>
    </source>
</evidence>
<dbReference type="AlphaFoldDB" id="A0A1H4HHJ5"/>
<dbReference type="EMBL" id="FNRA01000019">
    <property type="protein sequence ID" value="SEB21329.1"/>
    <property type="molecule type" value="Genomic_DNA"/>
</dbReference>
<sequence length="71" mass="8221">MASFTFTPETAQRVKIKVLRKYRELAKENLSFAPGNEDQLVDQLTHLLKRDVRYVEFTINKALADPDGNRL</sequence>
<evidence type="ECO:0000313" key="2">
    <source>
        <dbReference type="Proteomes" id="UP000198850"/>
    </source>
</evidence>
<dbReference type="OrthoDB" id="770226at2"/>
<keyword evidence="2" id="KW-1185">Reference proteome</keyword>
<name>A0A1H4HHJ5_9SPHI</name>
<gene>
    <name evidence="1" type="ORF">SAMN05443550_11919</name>
</gene>
<organism evidence="1 2">
    <name type="scientific">Pedobacter hartonius</name>
    <dbReference type="NCBI Taxonomy" id="425514"/>
    <lineage>
        <taxon>Bacteria</taxon>
        <taxon>Pseudomonadati</taxon>
        <taxon>Bacteroidota</taxon>
        <taxon>Sphingobacteriia</taxon>
        <taxon>Sphingobacteriales</taxon>
        <taxon>Sphingobacteriaceae</taxon>
        <taxon>Pedobacter</taxon>
    </lineage>
</organism>
<accession>A0A1H4HHJ5</accession>
<dbReference type="Proteomes" id="UP000198850">
    <property type="component" value="Unassembled WGS sequence"/>
</dbReference>
<dbReference type="STRING" id="425514.SAMN05443550_11919"/>
<protein>
    <submittedName>
        <fullName evidence="1">Uncharacterized protein</fullName>
    </submittedName>
</protein>
<proteinExistence type="predicted"/>
<reference evidence="1 2" key="1">
    <citation type="submission" date="2016-10" db="EMBL/GenBank/DDBJ databases">
        <authorList>
            <person name="de Groot N.N."/>
        </authorList>
    </citation>
    <scope>NUCLEOTIDE SEQUENCE [LARGE SCALE GENOMIC DNA]</scope>
    <source>
        <strain evidence="1 2">DSM 19033</strain>
    </source>
</reference>